<name>A0A076YTI4_STRAG</name>
<proteinExistence type="predicted"/>
<dbReference type="EMBL" id="KF704242">
    <property type="protein sequence ID" value="AIK22073.1"/>
    <property type="molecule type" value="Genomic_DNA"/>
</dbReference>
<organism evidence="1">
    <name type="scientific">Streptococcus agalactiae</name>
    <dbReference type="NCBI Taxonomy" id="1311"/>
    <lineage>
        <taxon>Bacteria</taxon>
        <taxon>Bacillati</taxon>
        <taxon>Bacillota</taxon>
        <taxon>Bacilli</taxon>
        <taxon>Lactobacillales</taxon>
        <taxon>Streptococcaceae</taxon>
        <taxon>Streptococcus</taxon>
    </lineage>
</organism>
<dbReference type="AlphaFoldDB" id="A0A076YTI4"/>
<sequence length="91" mass="10424">MNGLKSLAIGHIISCCKRNNFINIWQHSPPNKKNGALVGSINTPRRKFNFPPNPFSSLEEFFYAMVEYDRNAAHQKQLLFTECHSGVKIIF</sequence>
<evidence type="ECO:0000313" key="1">
    <source>
        <dbReference type="EMBL" id="AIK22073.1"/>
    </source>
</evidence>
<reference evidence="1" key="1">
    <citation type="submission" date="2013-09" db="EMBL/GenBank/DDBJ databases">
        <title>Emergence of vanG-mediated vancomycin-resistant Streptococcus agalactiae and Streptococcus anginosus.</title>
        <authorList>
            <person name="Beall B."/>
            <person name="Sammons S."/>
            <person name="Frace M."/>
            <person name="Knipe K."/>
            <person name="Srinivasan V."/>
        </authorList>
    </citation>
    <scope>NUCLEOTIDE SEQUENCE</scope>
    <source>
        <strain evidence="2">2113</strain>
        <strain evidence="1">9056</strain>
    </source>
</reference>
<accession>A0A076YTI4</accession>
<evidence type="ECO:0000313" key="2">
    <source>
        <dbReference type="EMBL" id="AJQ17027.1"/>
    </source>
</evidence>
<dbReference type="EMBL" id="KF697366">
    <property type="protein sequence ID" value="AJQ17027.1"/>
    <property type="molecule type" value="Genomic_DNA"/>
</dbReference>
<dbReference type="PATRIC" id="fig|1311.141.peg.687"/>
<protein>
    <submittedName>
        <fullName evidence="1">Uncharacterized protein</fullName>
    </submittedName>
</protein>